<keyword evidence="2" id="KW-0547">Nucleotide-binding</keyword>
<sequence length="120" mass="13552">DDNVVIASPTGSGKTVLFELAICRLIYNNRGPGSKIIYMALCSERVKDWSSKFRHLDLRCGALTLGKGDTNLADLPVVKESDIIITTPEKWDSISRRWRDSRSLVQMIRLFLIDEVLKSL</sequence>
<dbReference type="eggNOG" id="KOG0952">
    <property type="taxonomic scope" value="Eukaryota"/>
</dbReference>
<dbReference type="Proteomes" id="UP000013776">
    <property type="component" value="Unassembled WGS sequence"/>
</dbReference>
<dbReference type="GO" id="GO:0005524">
    <property type="term" value="F:ATP binding"/>
    <property type="evidence" value="ECO:0007669"/>
    <property type="project" value="InterPro"/>
</dbReference>
<feature type="non-terminal residue" evidence="2">
    <location>
        <position position="1"/>
    </location>
</feature>
<evidence type="ECO:0000313" key="2">
    <source>
        <dbReference type="EMBL" id="CCG83432.1"/>
    </source>
</evidence>
<accession>R4XC30</accession>
<comment type="caution">
    <text evidence="2">The sequence shown here is derived from an EMBL/GenBank/DDBJ whole genome shotgun (WGS) entry which is preliminary data.</text>
</comment>
<dbReference type="STRING" id="1097556.R4XC30"/>
<dbReference type="EMBL" id="CAHR02000148">
    <property type="protein sequence ID" value="CCG83432.1"/>
    <property type="molecule type" value="Genomic_DNA"/>
</dbReference>
<dbReference type="PROSITE" id="PS51192">
    <property type="entry name" value="HELICASE_ATP_BIND_1"/>
    <property type="match status" value="1"/>
</dbReference>
<dbReference type="VEuPathDB" id="FungiDB:TAPDE_003646"/>
<dbReference type="InterPro" id="IPR052247">
    <property type="entry name" value="Meiotic_Crossover_Helicase"/>
</dbReference>
<dbReference type="OrthoDB" id="5575at2759"/>
<keyword evidence="2" id="KW-0347">Helicase</keyword>
<name>R4XC30_TAPDE</name>
<keyword evidence="2" id="KW-0378">Hydrolase</keyword>
<dbReference type="PANTHER" id="PTHR47835:SF3">
    <property type="entry name" value="HELICASE FOR MEIOSIS 1"/>
    <property type="match status" value="1"/>
</dbReference>
<dbReference type="GO" id="GO:0016787">
    <property type="term" value="F:hydrolase activity"/>
    <property type="evidence" value="ECO:0007669"/>
    <property type="project" value="UniProtKB-KW"/>
</dbReference>
<dbReference type="Gene3D" id="3.40.50.300">
    <property type="entry name" value="P-loop containing nucleotide triphosphate hydrolases"/>
    <property type="match status" value="1"/>
</dbReference>
<evidence type="ECO:0000313" key="3">
    <source>
        <dbReference type="Proteomes" id="UP000013776"/>
    </source>
</evidence>
<keyword evidence="2" id="KW-0067">ATP-binding</keyword>
<feature type="domain" description="Helicase ATP-binding" evidence="1">
    <location>
        <begin position="1"/>
        <end position="120"/>
    </location>
</feature>
<organism evidence="2 3">
    <name type="scientific">Taphrina deformans (strain PYCC 5710 / ATCC 11124 / CBS 356.35 / IMI 108563 / JCM 9778 / NBRC 8474)</name>
    <name type="common">Peach leaf curl fungus</name>
    <name type="synonym">Lalaria deformans</name>
    <dbReference type="NCBI Taxonomy" id="1097556"/>
    <lineage>
        <taxon>Eukaryota</taxon>
        <taxon>Fungi</taxon>
        <taxon>Dikarya</taxon>
        <taxon>Ascomycota</taxon>
        <taxon>Taphrinomycotina</taxon>
        <taxon>Taphrinomycetes</taxon>
        <taxon>Taphrinales</taxon>
        <taxon>Taphrinaceae</taxon>
        <taxon>Taphrina</taxon>
    </lineage>
</organism>
<protein>
    <submittedName>
        <fullName evidence="2">DEAD/DEAH box DNA helicase</fullName>
    </submittedName>
</protein>
<dbReference type="InterPro" id="IPR014001">
    <property type="entry name" value="Helicase_ATP-bd"/>
</dbReference>
<dbReference type="SUPFAM" id="SSF52540">
    <property type="entry name" value="P-loop containing nucleoside triphosphate hydrolases"/>
    <property type="match status" value="1"/>
</dbReference>
<dbReference type="InterPro" id="IPR011545">
    <property type="entry name" value="DEAD/DEAH_box_helicase_dom"/>
</dbReference>
<dbReference type="InterPro" id="IPR027417">
    <property type="entry name" value="P-loop_NTPase"/>
</dbReference>
<keyword evidence="3" id="KW-1185">Reference proteome</keyword>
<evidence type="ECO:0000259" key="1">
    <source>
        <dbReference type="PROSITE" id="PS51192"/>
    </source>
</evidence>
<dbReference type="AlphaFoldDB" id="R4XC30"/>
<dbReference type="PANTHER" id="PTHR47835">
    <property type="entry name" value="HFM1, ATP DEPENDENT DNA HELICASE HOMOLOG"/>
    <property type="match status" value="1"/>
</dbReference>
<reference evidence="2 3" key="1">
    <citation type="journal article" date="2013" name="MBio">
        <title>Genome sequencing of the plant pathogen Taphrina deformans, the causal agent of peach leaf curl.</title>
        <authorList>
            <person name="Cisse O.H."/>
            <person name="Almeida J.M.G.C.F."/>
            <person name="Fonseca A."/>
            <person name="Kumar A.A."/>
            <person name="Salojaervi J."/>
            <person name="Overmyer K."/>
            <person name="Hauser P.M."/>
            <person name="Pagni M."/>
        </authorList>
    </citation>
    <scope>NUCLEOTIDE SEQUENCE [LARGE SCALE GENOMIC DNA]</scope>
    <source>
        <strain evidence="3">PYCC 5710 / ATCC 11124 / CBS 356.35 / IMI 108563 / JCM 9778 / NBRC 8474</strain>
    </source>
</reference>
<dbReference type="GO" id="GO:0003676">
    <property type="term" value="F:nucleic acid binding"/>
    <property type="evidence" value="ECO:0007669"/>
    <property type="project" value="InterPro"/>
</dbReference>
<dbReference type="GO" id="GO:0043138">
    <property type="term" value="F:3'-5' DNA helicase activity"/>
    <property type="evidence" value="ECO:0007669"/>
    <property type="project" value="UniProtKB-EC"/>
</dbReference>
<proteinExistence type="predicted"/>
<gene>
    <name evidence="2" type="ORF">TAPDE_003646</name>
</gene>
<dbReference type="Pfam" id="PF00270">
    <property type="entry name" value="DEAD"/>
    <property type="match status" value="1"/>
</dbReference>